<gene>
    <name evidence="2" type="ORF">GHI93_08590</name>
</gene>
<dbReference type="EMBL" id="WITJ01000011">
    <property type="protein sequence ID" value="MQW39983.1"/>
    <property type="molecule type" value="Genomic_DNA"/>
</dbReference>
<dbReference type="InterPro" id="IPR010057">
    <property type="entry name" value="Transcription_activator_Rgg_C"/>
</dbReference>
<dbReference type="InterPro" id="IPR001387">
    <property type="entry name" value="Cro/C1-type_HTH"/>
</dbReference>
<reference evidence="2 3" key="1">
    <citation type="submission" date="2019-10" db="EMBL/GenBank/DDBJ databases">
        <authorList>
            <person name="Dong K."/>
        </authorList>
    </citation>
    <scope>NUCLEOTIDE SEQUENCE [LARGE SCALE GENOMIC DNA]</scope>
    <source>
        <strain evidence="2 3">DSM 28960</strain>
    </source>
</reference>
<dbReference type="GO" id="GO:0003677">
    <property type="term" value="F:DNA binding"/>
    <property type="evidence" value="ECO:0007669"/>
    <property type="project" value="InterPro"/>
</dbReference>
<sequence length="349" mass="41335">MVAKKQLINPRYGKAFHSIREEQGFSLDFFKSIISKATLSRFEQGQTTLSPDQLEEALHLMDLSIFTFLFLADNVPVYRRYGEVFQLLREQRAFELESFETINLSKLTIQKFEEGLIMLDFAQVESALQMMHIPLYEYTYLLDKGEGDYFSEIYKKVDHAYFSDDKEVLVNVYEEAILYDDFRMIALATKACYQQLTKEELEEVSGFLFGVEVWTNLELFVFNYTVSQLSYALVQSIWFDLFKEFSYFQDNREYRIRIVRSVVLTCFALLDKNDLALAEKFLYLTKEILQSTDEFTRCLFKFTESLLDYKQHQTTEALEKMKEVIHIFRFLGDDILADKYSRLLNQYIT</sequence>
<keyword evidence="3" id="KW-1185">Reference proteome</keyword>
<evidence type="ECO:0000313" key="2">
    <source>
        <dbReference type="EMBL" id="MQW39983.1"/>
    </source>
</evidence>
<comment type="caution">
    <text evidence="2">The sequence shown here is derived from an EMBL/GenBank/DDBJ whole genome shotgun (WGS) entry which is preliminary data.</text>
</comment>
<dbReference type="InterPro" id="IPR010982">
    <property type="entry name" value="Lambda_DNA-bd_dom_sf"/>
</dbReference>
<protein>
    <recommendedName>
        <fullName evidence="1">HTH-type transcriptional regulator Rgg C-terminal domain-containing protein</fullName>
    </recommendedName>
</protein>
<dbReference type="PANTHER" id="PTHR37038">
    <property type="entry name" value="TRANSCRIPTIONAL REGULATOR-RELATED"/>
    <property type="match status" value="1"/>
</dbReference>
<dbReference type="InterPro" id="IPR053163">
    <property type="entry name" value="HTH-type_regulator_Rgg"/>
</dbReference>
<name>A0A7X2D0X6_9LACT</name>
<dbReference type="SUPFAM" id="SSF47413">
    <property type="entry name" value="lambda repressor-like DNA-binding domains"/>
    <property type="match status" value="1"/>
</dbReference>
<dbReference type="NCBIfam" id="TIGR01716">
    <property type="entry name" value="RGG_Cterm"/>
    <property type="match status" value="1"/>
</dbReference>
<feature type="domain" description="HTH-type transcriptional regulator Rgg C-terminal" evidence="1">
    <location>
        <begin position="188"/>
        <end position="341"/>
    </location>
</feature>
<proteinExistence type="predicted"/>
<dbReference type="RefSeq" id="WP_153496650.1">
    <property type="nucleotide sequence ID" value="NZ_CBCRWP010000010.1"/>
</dbReference>
<dbReference type="Pfam" id="PF21259">
    <property type="entry name" value="Rgg_C"/>
    <property type="match status" value="1"/>
</dbReference>
<dbReference type="CDD" id="cd00093">
    <property type="entry name" value="HTH_XRE"/>
    <property type="match status" value="1"/>
</dbReference>
<dbReference type="PANTHER" id="PTHR37038:SF12">
    <property type="entry name" value="TRANSCRIPTIONAL REGULATOR"/>
    <property type="match status" value="1"/>
</dbReference>
<dbReference type="AlphaFoldDB" id="A0A7X2D0X6"/>
<evidence type="ECO:0000259" key="1">
    <source>
        <dbReference type="Pfam" id="PF21259"/>
    </source>
</evidence>
<dbReference type="OrthoDB" id="5769614at2"/>
<accession>A0A7X2D0X6</accession>
<organism evidence="2 3">
    <name type="scientific">Lactococcus hircilactis</name>
    <dbReference type="NCBI Taxonomy" id="1494462"/>
    <lineage>
        <taxon>Bacteria</taxon>
        <taxon>Bacillati</taxon>
        <taxon>Bacillota</taxon>
        <taxon>Bacilli</taxon>
        <taxon>Lactobacillales</taxon>
        <taxon>Streptococcaceae</taxon>
        <taxon>Lactococcus</taxon>
    </lineage>
</organism>
<dbReference type="Proteomes" id="UP000439550">
    <property type="component" value="Unassembled WGS sequence"/>
</dbReference>
<evidence type="ECO:0000313" key="3">
    <source>
        <dbReference type="Proteomes" id="UP000439550"/>
    </source>
</evidence>